<keyword evidence="2" id="KW-1185">Reference proteome</keyword>
<comment type="caution">
    <text evidence="1">The sequence shown here is derived from an EMBL/GenBank/DDBJ whole genome shotgun (WGS) entry which is preliminary data.</text>
</comment>
<dbReference type="EMBL" id="NMQT01000122">
    <property type="protein sequence ID" value="OXM48550.1"/>
    <property type="molecule type" value="Genomic_DNA"/>
</dbReference>
<gene>
    <name evidence="1" type="ORF">CFP71_32150</name>
</gene>
<evidence type="ECO:0000313" key="2">
    <source>
        <dbReference type="Proteomes" id="UP000215223"/>
    </source>
</evidence>
<dbReference type="OrthoDB" id="3632573at2"/>
<sequence length="137" mass="14890">MSKRFEEPATVSTLGPRYVRDRMVAGVLHRMASMADVAPYLRGPSRVAVVRLTGEVLSRCLDALEPEGRLSGGEDALRPRAGEPAAVRIVLARVLGRFAWEQLTEVIGPFEVPPLAVCRSAEALFDSLVELARPASH</sequence>
<accession>A0A229RPF3</accession>
<dbReference type="AlphaFoldDB" id="A0A229RPF3"/>
<evidence type="ECO:0000313" key="1">
    <source>
        <dbReference type="EMBL" id="OXM48550.1"/>
    </source>
</evidence>
<protein>
    <submittedName>
        <fullName evidence="1">Uncharacterized protein</fullName>
    </submittedName>
</protein>
<reference evidence="1 2" key="1">
    <citation type="submission" date="2017-07" db="EMBL/GenBank/DDBJ databases">
        <title>Amycolatopsis thailandensis Genome sequencing and assembly.</title>
        <authorList>
            <person name="Kaur N."/>
            <person name="Mayilraj S."/>
        </authorList>
    </citation>
    <scope>NUCLEOTIDE SEQUENCE [LARGE SCALE GENOMIC DNA]</scope>
    <source>
        <strain evidence="1 2">JCM 16380</strain>
    </source>
</reference>
<name>A0A229RPF3_9PSEU</name>
<dbReference type="RefSeq" id="WP_093937705.1">
    <property type="nucleotide sequence ID" value="NZ_NMQT01000122.1"/>
</dbReference>
<dbReference type="Proteomes" id="UP000215223">
    <property type="component" value="Unassembled WGS sequence"/>
</dbReference>
<organism evidence="1 2">
    <name type="scientific">Amycolatopsis thailandensis</name>
    <dbReference type="NCBI Taxonomy" id="589330"/>
    <lineage>
        <taxon>Bacteria</taxon>
        <taxon>Bacillati</taxon>
        <taxon>Actinomycetota</taxon>
        <taxon>Actinomycetes</taxon>
        <taxon>Pseudonocardiales</taxon>
        <taxon>Pseudonocardiaceae</taxon>
        <taxon>Amycolatopsis</taxon>
    </lineage>
</organism>
<proteinExistence type="predicted"/>